<gene>
    <name evidence="1" type="ORF">TNCT_313731</name>
</gene>
<protein>
    <submittedName>
        <fullName evidence="1">Uncharacterized protein</fullName>
    </submittedName>
</protein>
<reference evidence="1" key="1">
    <citation type="submission" date="2020-07" db="EMBL/GenBank/DDBJ databases">
        <title>Multicomponent nature underlies the extraordinary mechanical properties of spider dragline silk.</title>
        <authorList>
            <person name="Kono N."/>
            <person name="Nakamura H."/>
            <person name="Mori M."/>
            <person name="Yoshida Y."/>
            <person name="Ohtoshi R."/>
            <person name="Malay A.D."/>
            <person name="Moran D.A.P."/>
            <person name="Tomita M."/>
            <person name="Numata K."/>
            <person name="Arakawa K."/>
        </authorList>
    </citation>
    <scope>NUCLEOTIDE SEQUENCE</scope>
</reference>
<evidence type="ECO:0000313" key="2">
    <source>
        <dbReference type="Proteomes" id="UP000887116"/>
    </source>
</evidence>
<organism evidence="1 2">
    <name type="scientific">Trichonephila clavata</name>
    <name type="common">Joro spider</name>
    <name type="synonym">Nephila clavata</name>
    <dbReference type="NCBI Taxonomy" id="2740835"/>
    <lineage>
        <taxon>Eukaryota</taxon>
        <taxon>Metazoa</taxon>
        <taxon>Ecdysozoa</taxon>
        <taxon>Arthropoda</taxon>
        <taxon>Chelicerata</taxon>
        <taxon>Arachnida</taxon>
        <taxon>Araneae</taxon>
        <taxon>Araneomorphae</taxon>
        <taxon>Entelegynae</taxon>
        <taxon>Araneoidea</taxon>
        <taxon>Nephilidae</taxon>
        <taxon>Trichonephila</taxon>
    </lineage>
</organism>
<comment type="caution">
    <text evidence="1">The sequence shown here is derived from an EMBL/GenBank/DDBJ whole genome shotgun (WGS) entry which is preliminary data.</text>
</comment>
<dbReference type="Proteomes" id="UP000887116">
    <property type="component" value="Unassembled WGS sequence"/>
</dbReference>
<keyword evidence="2" id="KW-1185">Reference proteome</keyword>
<dbReference type="EMBL" id="BMAO01000084">
    <property type="protein sequence ID" value="GFQ64306.1"/>
    <property type="molecule type" value="Genomic_DNA"/>
</dbReference>
<dbReference type="AlphaFoldDB" id="A0A8X6K7F4"/>
<proteinExistence type="predicted"/>
<evidence type="ECO:0000313" key="1">
    <source>
        <dbReference type="EMBL" id="GFQ64306.1"/>
    </source>
</evidence>
<sequence length="100" mass="11503">MELIRLPISPSKIRKKKASSIVLSTGKLWKSFEREHFYKCLEQSQAGKRESLELLVKQQHEAFLLKGQQCIPFILTLECSPCLCSQLGWEDYNKTGIFLG</sequence>
<accession>A0A8X6K7F4</accession>
<name>A0A8X6K7F4_TRICU</name>